<feature type="transmembrane region" description="Helical" evidence="5">
    <location>
        <begin position="54"/>
        <end position="74"/>
    </location>
</feature>
<feature type="transmembrane region" description="Helical" evidence="5">
    <location>
        <begin position="131"/>
        <end position="151"/>
    </location>
</feature>
<reference evidence="7" key="1">
    <citation type="submission" date="2023-03" db="EMBL/GenBank/DDBJ databases">
        <title>Actinoallomurus iriomotensis NBRC 103681.</title>
        <authorList>
            <person name="Ichikawa N."/>
            <person name="Sato H."/>
            <person name="Tonouchi N."/>
        </authorList>
    </citation>
    <scope>NUCLEOTIDE SEQUENCE</scope>
    <source>
        <strain evidence="7">NBRC 103681</strain>
    </source>
</reference>
<evidence type="ECO:0000313" key="10">
    <source>
        <dbReference type="Proteomes" id="UP001165135"/>
    </source>
</evidence>
<name>A0A9W6RC39_9ACTN</name>
<organism evidence="7 10">
    <name type="scientific">Actinoallomurus iriomotensis</name>
    <dbReference type="NCBI Taxonomy" id="478107"/>
    <lineage>
        <taxon>Bacteria</taxon>
        <taxon>Bacillati</taxon>
        <taxon>Actinomycetota</taxon>
        <taxon>Actinomycetes</taxon>
        <taxon>Streptosporangiales</taxon>
        <taxon>Thermomonosporaceae</taxon>
        <taxon>Actinoallomurus</taxon>
    </lineage>
</organism>
<dbReference type="Gene3D" id="1.20.1740.10">
    <property type="entry name" value="Amino acid/polyamine transporter I"/>
    <property type="match status" value="1"/>
</dbReference>
<comment type="caution">
    <text evidence="7">The sequence shown here is derived from an EMBL/GenBank/DDBJ whole genome shotgun (WGS) entry which is preliminary data.</text>
</comment>
<dbReference type="RefSeq" id="WP_285569789.1">
    <property type="nucleotide sequence ID" value="NZ_BSTJ01000001.1"/>
</dbReference>
<dbReference type="PIRSF" id="PIRSF006060">
    <property type="entry name" value="AA_transporter"/>
    <property type="match status" value="1"/>
</dbReference>
<evidence type="ECO:0000256" key="4">
    <source>
        <dbReference type="ARBA" id="ARBA00023136"/>
    </source>
</evidence>
<feature type="transmembrane region" description="Helical" evidence="5">
    <location>
        <begin position="104"/>
        <end position="125"/>
    </location>
</feature>
<evidence type="ECO:0000256" key="3">
    <source>
        <dbReference type="ARBA" id="ARBA00022989"/>
    </source>
</evidence>
<dbReference type="Proteomes" id="UP001165074">
    <property type="component" value="Unassembled WGS sequence"/>
</dbReference>
<evidence type="ECO:0000313" key="8">
    <source>
        <dbReference type="EMBL" id="GLY84365.1"/>
    </source>
</evidence>
<feature type="transmembrane region" description="Helical" evidence="5">
    <location>
        <begin position="391"/>
        <end position="409"/>
    </location>
</feature>
<dbReference type="InterPro" id="IPR050367">
    <property type="entry name" value="APC_superfamily"/>
</dbReference>
<dbReference type="AlphaFoldDB" id="A0A9W6RC39"/>
<dbReference type="Proteomes" id="UP001165135">
    <property type="component" value="Unassembled WGS sequence"/>
</dbReference>
<proteinExistence type="predicted"/>
<dbReference type="GO" id="GO:0016020">
    <property type="term" value="C:membrane"/>
    <property type="evidence" value="ECO:0007669"/>
    <property type="project" value="UniProtKB-SubCell"/>
</dbReference>
<feature type="transmembrane region" description="Helical" evidence="5">
    <location>
        <begin position="158"/>
        <end position="177"/>
    </location>
</feature>
<dbReference type="GO" id="GO:0055085">
    <property type="term" value="P:transmembrane transport"/>
    <property type="evidence" value="ECO:0007669"/>
    <property type="project" value="InterPro"/>
</dbReference>
<evidence type="ECO:0000313" key="9">
    <source>
        <dbReference type="Proteomes" id="UP001165074"/>
    </source>
</evidence>
<evidence type="ECO:0000259" key="6">
    <source>
        <dbReference type="Pfam" id="PF00324"/>
    </source>
</evidence>
<dbReference type="EMBL" id="BSTJ01000001">
    <property type="protein sequence ID" value="GLY72869.1"/>
    <property type="molecule type" value="Genomic_DNA"/>
</dbReference>
<gene>
    <name evidence="7" type="primary">cat3</name>
    <name evidence="7" type="ORF">Airi01_011360</name>
    <name evidence="8" type="ORF">Airi02_022940</name>
</gene>
<sequence length="442" mass="45411">MAEVDADRRPQRRTTTELRRELGLKEAVAIGIGGTVGGGIFVLVGVAGGKAGPAALIAFSLAFVASLFIALPYAELACRLPMAGGGYAFARQVLGPHWGFLMGWIYWGAYVFLSGYVTIGFGGYLHAATGFPTTAGAAVLVAACIAVNLLGVKVSGGVQTAVIAAAIIGLAGFSFWGLPHVSLSHLTPFAPHGVNGIFLAALVAFLSFGGFDMVAAAGEEIKHPERNLPRAILLTLAGVLFLYVIVAFVAVGTVSSDHLGSSASPLADAAGVFGGDLARHLIVFCALLTTAATANAIVVVTSRTVFAMSRDRMLPAPFAAVSARTGSPWIAVLINGVLIGGVALVGTVSMSSSTGGFLYVLHFVPPLLALVRLRRDDAGERPAFSTPAPRILVPLAFACSAGLLVASGFTGVTIGSAWLLVGVVLYIGYLYTQRADRAGRVG</sequence>
<dbReference type="EMBL" id="BSTK01000003">
    <property type="protein sequence ID" value="GLY84365.1"/>
    <property type="molecule type" value="Genomic_DNA"/>
</dbReference>
<reference evidence="8" key="2">
    <citation type="submission" date="2023-03" db="EMBL/GenBank/DDBJ databases">
        <title>Actinoallomurus iriomotensis NBRC 103684.</title>
        <authorList>
            <person name="Ichikawa N."/>
            <person name="Sato H."/>
            <person name="Tonouchi N."/>
        </authorList>
    </citation>
    <scope>NUCLEOTIDE SEQUENCE</scope>
    <source>
        <strain evidence="8">NBRC 103684</strain>
    </source>
</reference>
<feature type="transmembrane region" description="Helical" evidence="5">
    <location>
        <begin position="327"/>
        <end position="348"/>
    </location>
</feature>
<dbReference type="PANTHER" id="PTHR42770:SF11">
    <property type="entry name" value="INNER MEMBRANE TRANSPORT PROTEIN YBAT"/>
    <property type="match status" value="1"/>
</dbReference>
<feature type="transmembrane region" description="Helical" evidence="5">
    <location>
        <begin position="231"/>
        <end position="251"/>
    </location>
</feature>
<keyword evidence="3 5" id="KW-1133">Transmembrane helix</keyword>
<keyword evidence="4 5" id="KW-0472">Membrane</keyword>
<feature type="transmembrane region" description="Helical" evidence="5">
    <location>
        <begin position="281"/>
        <end position="306"/>
    </location>
</feature>
<accession>A0A9W6RC39</accession>
<feature type="transmembrane region" description="Helical" evidence="5">
    <location>
        <begin position="415"/>
        <end position="432"/>
    </location>
</feature>
<dbReference type="InterPro" id="IPR004841">
    <property type="entry name" value="AA-permease/SLC12A_dom"/>
</dbReference>
<dbReference type="PANTHER" id="PTHR42770">
    <property type="entry name" value="AMINO ACID TRANSPORTER-RELATED"/>
    <property type="match status" value="1"/>
</dbReference>
<comment type="subcellular location">
    <subcellularLocation>
        <location evidence="1">Membrane</location>
        <topology evidence="1">Multi-pass membrane protein</topology>
    </subcellularLocation>
</comment>
<feature type="domain" description="Amino acid permease/ SLC12A" evidence="6">
    <location>
        <begin position="28"/>
        <end position="347"/>
    </location>
</feature>
<evidence type="ECO:0000313" key="7">
    <source>
        <dbReference type="EMBL" id="GLY72869.1"/>
    </source>
</evidence>
<dbReference type="Pfam" id="PF00324">
    <property type="entry name" value="AA_permease"/>
    <property type="match status" value="1"/>
</dbReference>
<protein>
    <submittedName>
        <fullName evidence="7">Amino acid transporter</fullName>
    </submittedName>
</protein>
<feature type="transmembrane region" description="Helical" evidence="5">
    <location>
        <begin position="27"/>
        <end position="48"/>
    </location>
</feature>
<evidence type="ECO:0000256" key="2">
    <source>
        <dbReference type="ARBA" id="ARBA00022692"/>
    </source>
</evidence>
<keyword evidence="9" id="KW-1185">Reference proteome</keyword>
<feature type="transmembrane region" description="Helical" evidence="5">
    <location>
        <begin position="197"/>
        <end position="219"/>
    </location>
</feature>
<evidence type="ECO:0000256" key="1">
    <source>
        <dbReference type="ARBA" id="ARBA00004141"/>
    </source>
</evidence>
<feature type="transmembrane region" description="Helical" evidence="5">
    <location>
        <begin position="354"/>
        <end position="371"/>
    </location>
</feature>
<evidence type="ECO:0000256" key="5">
    <source>
        <dbReference type="SAM" id="Phobius"/>
    </source>
</evidence>
<keyword evidence="2 5" id="KW-0812">Transmembrane</keyword>